<dbReference type="EMBL" id="CASHSV030000034">
    <property type="protein sequence ID" value="CAJ2643921.1"/>
    <property type="molecule type" value="Genomic_DNA"/>
</dbReference>
<protein>
    <submittedName>
        <fullName evidence="1">Uncharacterized protein</fullName>
    </submittedName>
</protein>
<accession>A0ACB0JJA6</accession>
<name>A0ACB0JJA6_TRIPR</name>
<comment type="caution">
    <text evidence="1">The sequence shown here is derived from an EMBL/GenBank/DDBJ whole genome shotgun (WGS) entry which is preliminary data.</text>
</comment>
<keyword evidence="2" id="KW-1185">Reference proteome</keyword>
<sequence length="111" mass="12705">MIVENTSSHIWILTLQFDEYVVGTLCVYAAICKHGGVPLRFPCTKGAWENYYMASDADLIAEQHIWAAVDPYAKNEAFNVVMVMFLCGSSYGRFWRNSLGLRSMDMRRVRV</sequence>
<gene>
    <name evidence="1" type="ORF">MILVUS5_LOCUS13063</name>
</gene>
<reference evidence="1" key="1">
    <citation type="submission" date="2023-10" db="EMBL/GenBank/DDBJ databases">
        <authorList>
            <person name="Rodriguez Cubillos JULIANA M."/>
            <person name="De Vega J."/>
        </authorList>
    </citation>
    <scope>NUCLEOTIDE SEQUENCE</scope>
</reference>
<proteinExistence type="predicted"/>
<evidence type="ECO:0000313" key="1">
    <source>
        <dbReference type="EMBL" id="CAJ2643921.1"/>
    </source>
</evidence>
<evidence type="ECO:0000313" key="2">
    <source>
        <dbReference type="Proteomes" id="UP001177021"/>
    </source>
</evidence>
<organism evidence="1 2">
    <name type="scientific">Trifolium pratense</name>
    <name type="common">Red clover</name>
    <dbReference type="NCBI Taxonomy" id="57577"/>
    <lineage>
        <taxon>Eukaryota</taxon>
        <taxon>Viridiplantae</taxon>
        <taxon>Streptophyta</taxon>
        <taxon>Embryophyta</taxon>
        <taxon>Tracheophyta</taxon>
        <taxon>Spermatophyta</taxon>
        <taxon>Magnoliopsida</taxon>
        <taxon>eudicotyledons</taxon>
        <taxon>Gunneridae</taxon>
        <taxon>Pentapetalae</taxon>
        <taxon>rosids</taxon>
        <taxon>fabids</taxon>
        <taxon>Fabales</taxon>
        <taxon>Fabaceae</taxon>
        <taxon>Papilionoideae</taxon>
        <taxon>50 kb inversion clade</taxon>
        <taxon>NPAAA clade</taxon>
        <taxon>Hologalegina</taxon>
        <taxon>IRL clade</taxon>
        <taxon>Trifolieae</taxon>
        <taxon>Trifolium</taxon>
    </lineage>
</organism>
<dbReference type="Proteomes" id="UP001177021">
    <property type="component" value="Unassembled WGS sequence"/>
</dbReference>